<proteinExistence type="predicted"/>
<dbReference type="EMBL" id="CP001739">
    <property type="protein sequence ID" value="ACZ07305.1"/>
    <property type="molecule type" value="Genomic_DNA"/>
</dbReference>
<evidence type="ECO:0000313" key="1">
    <source>
        <dbReference type="EMBL" id="ACZ07305.1"/>
    </source>
</evidence>
<dbReference type="Proteomes" id="UP000000845">
    <property type="component" value="Chromosome"/>
</dbReference>
<name>D1AMS9_SEBTE</name>
<dbReference type="RefSeq" id="WP_012859904.1">
    <property type="nucleotide sequence ID" value="NC_013517.1"/>
</dbReference>
<protein>
    <submittedName>
        <fullName evidence="1">Uncharacterized protein</fullName>
    </submittedName>
</protein>
<organism evidence="1 2">
    <name type="scientific">Sebaldella termitidis (strain ATCC 33386 / NCTC 11300)</name>
    <dbReference type="NCBI Taxonomy" id="526218"/>
    <lineage>
        <taxon>Bacteria</taxon>
        <taxon>Fusobacteriati</taxon>
        <taxon>Fusobacteriota</taxon>
        <taxon>Fusobacteriia</taxon>
        <taxon>Fusobacteriales</taxon>
        <taxon>Leptotrichiaceae</taxon>
        <taxon>Sebaldella</taxon>
    </lineage>
</organism>
<gene>
    <name evidence="1" type="ordered locus">Sterm_0423</name>
</gene>
<dbReference type="HOGENOM" id="CLU_133286_0_0_0"/>
<reference evidence="2" key="1">
    <citation type="submission" date="2009-09" db="EMBL/GenBank/DDBJ databases">
        <title>The complete chromosome of Sebaldella termitidis ATCC 33386.</title>
        <authorList>
            <consortium name="US DOE Joint Genome Institute (JGI-PGF)"/>
            <person name="Lucas S."/>
            <person name="Copeland A."/>
            <person name="Lapidus A."/>
            <person name="Glavina del Rio T."/>
            <person name="Dalin E."/>
            <person name="Tice H."/>
            <person name="Bruce D."/>
            <person name="Goodwin L."/>
            <person name="Pitluck S."/>
            <person name="Kyrpides N."/>
            <person name="Mavromatis K."/>
            <person name="Ivanova N."/>
            <person name="Mikhailova N."/>
            <person name="Sims D."/>
            <person name="Meincke L."/>
            <person name="Brettin T."/>
            <person name="Detter J.C."/>
            <person name="Han C."/>
            <person name="Larimer F."/>
            <person name="Land M."/>
            <person name="Hauser L."/>
            <person name="Markowitz V."/>
            <person name="Cheng J.F."/>
            <person name="Hugenholtz P."/>
            <person name="Woyke T."/>
            <person name="Wu D."/>
            <person name="Eisen J.A."/>
        </authorList>
    </citation>
    <scope>NUCLEOTIDE SEQUENCE [LARGE SCALE GENOMIC DNA]</scope>
    <source>
        <strain evidence="2">ATCC 33386 / NCTC 11300</strain>
    </source>
</reference>
<keyword evidence="2" id="KW-1185">Reference proteome</keyword>
<dbReference type="STRING" id="526218.Sterm_0423"/>
<reference evidence="1 2" key="2">
    <citation type="journal article" date="2010" name="Stand. Genomic Sci.">
        <title>Complete genome sequence of Sebaldella termitidis type strain (NCTC 11300).</title>
        <authorList>
            <person name="Harmon-Smith M."/>
            <person name="Celia L."/>
            <person name="Chertkov O."/>
            <person name="Lapidus A."/>
            <person name="Copeland A."/>
            <person name="Glavina Del Rio T."/>
            <person name="Nolan M."/>
            <person name="Lucas S."/>
            <person name="Tice H."/>
            <person name="Cheng J.F."/>
            <person name="Han C."/>
            <person name="Detter J.C."/>
            <person name="Bruce D."/>
            <person name="Goodwin L."/>
            <person name="Pitluck S."/>
            <person name="Pati A."/>
            <person name="Liolios K."/>
            <person name="Ivanova N."/>
            <person name="Mavromatis K."/>
            <person name="Mikhailova N."/>
            <person name="Chen A."/>
            <person name="Palaniappan K."/>
            <person name="Land M."/>
            <person name="Hauser L."/>
            <person name="Chang Y.J."/>
            <person name="Jeffries C.D."/>
            <person name="Brettin T."/>
            <person name="Goker M."/>
            <person name="Beck B."/>
            <person name="Bristow J."/>
            <person name="Eisen J.A."/>
            <person name="Markowitz V."/>
            <person name="Hugenholtz P."/>
            <person name="Kyrpides N.C."/>
            <person name="Klenk H.P."/>
            <person name="Chen F."/>
        </authorList>
    </citation>
    <scope>NUCLEOTIDE SEQUENCE [LARGE SCALE GENOMIC DNA]</scope>
    <source>
        <strain evidence="2">ATCC 33386 / NCTC 11300</strain>
    </source>
</reference>
<sequence>MEGGVIGDDGRFYTTLDDELLYGYNKAQDAYSRILGKRKFSELSVQDRRLLAREFSKRSPVKIPENAKIKVQSKPAGYEQISYNWRDTNYKYEIRWHTRTPGAPVDQGNTWVVLRTTPGTGGNTVAVDHYLLNDNTCVLGDDWQQAIRVRKYGVPTLREIEILDMGHWSDN</sequence>
<dbReference type="eggNOG" id="COG1372">
    <property type="taxonomic scope" value="Bacteria"/>
</dbReference>
<dbReference type="AlphaFoldDB" id="D1AMS9"/>
<accession>D1AMS9</accession>
<dbReference type="KEGG" id="str:Sterm_0423"/>
<evidence type="ECO:0000313" key="2">
    <source>
        <dbReference type="Proteomes" id="UP000000845"/>
    </source>
</evidence>